<proteinExistence type="predicted"/>
<dbReference type="EC" id="2.3.-.-" evidence="2"/>
<evidence type="ECO:0000313" key="2">
    <source>
        <dbReference type="EMBL" id="MFD2831505.1"/>
    </source>
</evidence>
<accession>A0ABW5WZU9</accession>
<keyword evidence="3" id="KW-1185">Reference proteome</keyword>
<sequence length="171" mass="19146">MTLLNVRRANPGDAVDIAKTQIGSWRTTYKGIVSDEYLDSMSVEDRTEMWQQAIRQSKVYVLEEDSGATVGFAAGGAHNSTKFEDYDSELYAMYLYKDSQRIGGGKKLFNTVIADLVEKGHKNMLLGVLADNPACAFYEHMGGTVIGEETVEIGDEKHKEVYYGWKDIDKK</sequence>
<keyword evidence="2" id="KW-0012">Acyltransferase</keyword>
<keyword evidence="2" id="KW-0808">Transferase</keyword>
<dbReference type="InterPro" id="IPR013653">
    <property type="entry name" value="GCN5-like_dom"/>
</dbReference>
<comment type="caution">
    <text evidence="2">The sequence shown here is derived from an EMBL/GenBank/DDBJ whole genome shotgun (WGS) entry which is preliminary data.</text>
</comment>
<dbReference type="InterPro" id="IPR000182">
    <property type="entry name" value="GNAT_dom"/>
</dbReference>
<name>A0ABW5WZU9_9STAP</name>
<dbReference type="PROSITE" id="PS51186">
    <property type="entry name" value="GNAT"/>
    <property type="match status" value="1"/>
</dbReference>
<evidence type="ECO:0000313" key="3">
    <source>
        <dbReference type="Proteomes" id="UP001597519"/>
    </source>
</evidence>
<dbReference type="RefSeq" id="WP_377775818.1">
    <property type="nucleotide sequence ID" value="NZ_JBHUOQ010000005.1"/>
</dbReference>
<dbReference type="SUPFAM" id="SSF55729">
    <property type="entry name" value="Acyl-CoA N-acyltransferases (Nat)"/>
    <property type="match status" value="1"/>
</dbReference>
<dbReference type="InterPro" id="IPR016181">
    <property type="entry name" value="Acyl_CoA_acyltransferase"/>
</dbReference>
<gene>
    <name evidence="2" type="ORF">ACFSX4_13595</name>
</gene>
<organism evidence="2 3">
    <name type="scientific">Corticicoccus populi</name>
    <dbReference type="NCBI Taxonomy" id="1812821"/>
    <lineage>
        <taxon>Bacteria</taxon>
        <taxon>Bacillati</taxon>
        <taxon>Bacillota</taxon>
        <taxon>Bacilli</taxon>
        <taxon>Bacillales</taxon>
        <taxon>Staphylococcaceae</taxon>
        <taxon>Corticicoccus</taxon>
    </lineage>
</organism>
<dbReference type="Proteomes" id="UP001597519">
    <property type="component" value="Unassembled WGS sequence"/>
</dbReference>
<dbReference type="GO" id="GO:0016746">
    <property type="term" value="F:acyltransferase activity"/>
    <property type="evidence" value="ECO:0007669"/>
    <property type="project" value="UniProtKB-KW"/>
</dbReference>
<dbReference type="Pfam" id="PF08445">
    <property type="entry name" value="FR47"/>
    <property type="match status" value="1"/>
</dbReference>
<dbReference type="Gene3D" id="3.40.630.30">
    <property type="match status" value="1"/>
</dbReference>
<dbReference type="EMBL" id="JBHUOQ010000005">
    <property type="protein sequence ID" value="MFD2831505.1"/>
    <property type="molecule type" value="Genomic_DNA"/>
</dbReference>
<feature type="domain" description="N-acetyltransferase" evidence="1">
    <location>
        <begin position="4"/>
        <end position="169"/>
    </location>
</feature>
<evidence type="ECO:0000259" key="1">
    <source>
        <dbReference type="PROSITE" id="PS51186"/>
    </source>
</evidence>
<reference evidence="3" key="1">
    <citation type="journal article" date="2019" name="Int. J. Syst. Evol. Microbiol.">
        <title>The Global Catalogue of Microorganisms (GCM) 10K type strain sequencing project: providing services to taxonomists for standard genome sequencing and annotation.</title>
        <authorList>
            <consortium name="The Broad Institute Genomics Platform"/>
            <consortium name="The Broad Institute Genome Sequencing Center for Infectious Disease"/>
            <person name="Wu L."/>
            <person name="Ma J."/>
        </authorList>
    </citation>
    <scope>NUCLEOTIDE SEQUENCE [LARGE SCALE GENOMIC DNA]</scope>
    <source>
        <strain evidence="3">KCTC 33575</strain>
    </source>
</reference>
<protein>
    <submittedName>
        <fullName evidence="2">GNAT family N-acetyltransferase</fullName>
        <ecNumber evidence="2">2.3.-.-</ecNumber>
    </submittedName>
</protein>